<keyword evidence="6" id="KW-1185">Reference proteome</keyword>
<dbReference type="SMART" id="SM00421">
    <property type="entry name" value="HTH_LUXR"/>
    <property type="match status" value="1"/>
</dbReference>
<dbReference type="InterPro" id="IPR016032">
    <property type="entry name" value="Sig_transdc_resp-reg_C-effctor"/>
</dbReference>
<dbReference type="Pfam" id="PF00196">
    <property type="entry name" value="GerE"/>
    <property type="match status" value="1"/>
</dbReference>
<accession>A0ABN8JBB0</accession>
<evidence type="ECO:0000259" key="4">
    <source>
        <dbReference type="PROSITE" id="PS50043"/>
    </source>
</evidence>
<dbReference type="InterPro" id="IPR036388">
    <property type="entry name" value="WH-like_DNA-bd_sf"/>
</dbReference>
<dbReference type="PRINTS" id="PR00038">
    <property type="entry name" value="HTHLUXR"/>
</dbReference>
<dbReference type="EMBL" id="CAKXZS010000001">
    <property type="protein sequence ID" value="CAH2394346.1"/>
    <property type="molecule type" value="Genomic_DNA"/>
</dbReference>
<feature type="domain" description="HTH luxR-type" evidence="4">
    <location>
        <begin position="8"/>
        <end position="73"/>
    </location>
</feature>
<evidence type="ECO:0000313" key="6">
    <source>
        <dbReference type="Proteomes" id="UP001152604"/>
    </source>
</evidence>
<sequence>MEHRRISGFEETPTLSPREKECIMWTAKGKSSWEIGQILGISVNTVNFHVKNVMRKLDTCSRITAAIKALQLGIIDLEYRR</sequence>
<dbReference type="CDD" id="cd06170">
    <property type="entry name" value="LuxR_C_like"/>
    <property type="match status" value="1"/>
</dbReference>
<keyword evidence="2" id="KW-0238">DNA-binding</keyword>
<dbReference type="PANTHER" id="PTHR44688:SF16">
    <property type="entry name" value="DNA-BINDING TRANSCRIPTIONAL ACTIVATOR DEVR_DOSR"/>
    <property type="match status" value="1"/>
</dbReference>
<keyword evidence="1" id="KW-0805">Transcription regulation</keyword>
<evidence type="ECO:0000313" key="5">
    <source>
        <dbReference type="EMBL" id="CAH2394346.1"/>
    </source>
</evidence>
<comment type="caution">
    <text evidence="5">The sequence shown here is derived from an EMBL/GenBank/DDBJ whole genome shotgun (WGS) entry which is preliminary data.</text>
</comment>
<name>A0ABN8JBB0_9HYPH</name>
<dbReference type="Gene3D" id="1.10.10.10">
    <property type="entry name" value="Winged helix-like DNA-binding domain superfamily/Winged helix DNA-binding domain"/>
    <property type="match status" value="1"/>
</dbReference>
<dbReference type="PROSITE" id="PS00622">
    <property type="entry name" value="HTH_LUXR_1"/>
    <property type="match status" value="1"/>
</dbReference>
<evidence type="ECO:0000256" key="2">
    <source>
        <dbReference type="ARBA" id="ARBA00023125"/>
    </source>
</evidence>
<dbReference type="PANTHER" id="PTHR44688">
    <property type="entry name" value="DNA-BINDING TRANSCRIPTIONAL ACTIVATOR DEVR_DOSR"/>
    <property type="match status" value="1"/>
</dbReference>
<organism evidence="5 6">
    <name type="scientific">Mesorhizobium ventifaucium</name>
    <dbReference type="NCBI Taxonomy" id="666020"/>
    <lineage>
        <taxon>Bacteria</taxon>
        <taxon>Pseudomonadati</taxon>
        <taxon>Pseudomonadota</taxon>
        <taxon>Alphaproteobacteria</taxon>
        <taxon>Hyphomicrobiales</taxon>
        <taxon>Phyllobacteriaceae</taxon>
        <taxon>Mesorhizobium</taxon>
    </lineage>
</organism>
<dbReference type="Proteomes" id="UP001152604">
    <property type="component" value="Unassembled WGS sequence"/>
</dbReference>
<reference evidence="5" key="1">
    <citation type="submission" date="2022-03" db="EMBL/GenBank/DDBJ databases">
        <authorList>
            <person name="Brunel B."/>
        </authorList>
    </citation>
    <scope>NUCLEOTIDE SEQUENCE</scope>
    <source>
        <strain evidence="5">STM4922sample</strain>
    </source>
</reference>
<dbReference type="PROSITE" id="PS50043">
    <property type="entry name" value="HTH_LUXR_2"/>
    <property type="match status" value="1"/>
</dbReference>
<evidence type="ECO:0000256" key="3">
    <source>
        <dbReference type="ARBA" id="ARBA00023163"/>
    </source>
</evidence>
<evidence type="ECO:0000256" key="1">
    <source>
        <dbReference type="ARBA" id="ARBA00023015"/>
    </source>
</evidence>
<gene>
    <name evidence="5" type="ORF">MES4922_10259</name>
</gene>
<protein>
    <recommendedName>
        <fullName evidence="4">HTH luxR-type domain-containing protein</fullName>
    </recommendedName>
</protein>
<keyword evidence="3" id="KW-0804">Transcription</keyword>
<dbReference type="SUPFAM" id="SSF46894">
    <property type="entry name" value="C-terminal effector domain of the bipartite response regulators"/>
    <property type="match status" value="1"/>
</dbReference>
<dbReference type="InterPro" id="IPR000792">
    <property type="entry name" value="Tscrpt_reg_LuxR_C"/>
</dbReference>
<proteinExistence type="predicted"/>